<sequence length="57" mass="6429">MAFTFSRDRQSADVRRIRALGRNAGSCQSVTYVKSACRSRRTEMSGARRRPPASRLP</sequence>
<evidence type="ECO:0000256" key="1">
    <source>
        <dbReference type="SAM" id="MobiDB-lite"/>
    </source>
</evidence>
<proteinExistence type="predicted"/>
<organism evidence="2 3">
    <name type="scientific">Xanthomonas campestris pv. phaseoli</name>
    <dbReference type="NCBI Taxonomy" id="317013"/>
    <lineage>
        <taxon>Bacteria</taxon>
        <taxon>Pseudomonadati</taxon>
        <taxon>Pseudomonadota</taxon>
        <taxon>Gammaproteobacteria</taxon>
        <taxon>Lysobacterales</taxon>
        <taxon>Lysobacteraceae</taxon>
        <taxon>Xanthomonas</taxon>
    </lineage>
</organism>
<feature type="compositionally biased region" description="Basic residues" evidence="1">
    <location>
        <begin position="47"/>
        <end position="57"/>
    </location>
</feature>
<feature type="region of interest" description="Disordered" evidence="1">
    <location>
        <begin position="38"/>
        <end position="57"/>
    </location>
</feature>
<comment type="caution">
    <text evidence="2">The sequence shown here is derived from an EMBL/GenBank/DDBJ whole genome shotgun (WGS) entry which is preliminary data.</text>
</comment>
<reference evidence="2 3" key="1">
    <citation type="submission" date="2017-10" db="EMBL/GenBank/DDBJ databases">
        <authorList>
            <person name="Regsiter A."/>
            <person name="William W."/>
        </authorList>
    </citation>
    <scope>NUCLEOTIDE SEQUENCE [LARGE SCALE GENOMIC DNA]</scope>
    <source>
        <strain evidence="2 3">CFBP6991</strain>
    </source>
</reference>
<gene>
    <name evidence="2" type="ORF">XFF6991_150230</name>
</gene>
<name>A0A7Z7NF04_XANCH</name>
<protein>
    <submittedName>
        <fullName evidence="2">Uncharacterized protein</fullName>
    </submittedName>
</protein>
<evidence type="ECO:0000313" key="3">
    <source>
        <dbReference type="Proteomes" id="UP000234345"/>
    </source>
</evidence>
<dbReference type="EMBL" id="OCZC01000043">
    <property type="protein sequence ID" value="SOO22469.1"/>
    <property type="molecule type" value="Genomic_DNA"/>
</dbReference>
<evidence type="ECO:0000313" key="2">
    <source>
        <dbReference type="EMBL" id="SOO22469.1"/>
    </source>
</evidence>
<accession>A0A7Z7NF04</accession>
<dbReference type="Proteomes" id="UP000234345">
    <property type="component" value="Unassembled WGS sequence"/>
</dbReference>
<dbReference type="AlphaFoldDB" id="A0A7Z7NF04"/>